<comment type="caution">
    <text evidence="1">The sequence shown here is derived from an EMBL/GenBank/DDBJ whole genome shotgun (WGS) entry which is preliminary data.</text>
</comment>
<gene>
    <name evidence="1" type="ORF">PGIGA_G00174120</name>
</gene>
<evidence type="ECO:0000313" key="2">
    <source>
        <dbReference type="Proteomes" id="UP000829447"/>
    </source>
</evidence>
<keyword evidence="2" id="KW-1185">Reference proteome</keyword>
<dbReference type="EMBL" id="CM040481">
    <property type="protein sequence ID" value="MCI4394896.1"/>
    <property type="molecule type" value="Genomic_DNA"/>
</dbReference>
<protein>
    <submittedName>
        <fullName evidence="1">Uncharacterized protein</fullName>
    </submittedName>
</protein>
<evidence type="ECO:0000313" key="1">
    <source>
        <dbReference type="EMBL" id="MCI4394896.1"/>
    </source>
</evidence>
<proteinExistence type="predicted"/>
<sequence>MSSFTSLTSSFTSLQDTPVSILQHLKCSICIDLLKEPVTTSCGHTFCSACLGCHMTINDLVCPLCKQHLKIKPKINIAFRDILKDFLESQEPRQDEFTGQSGEVPCDICPDSRKYKAVKSCLMCLLSYCGRHLKRHHNKLRSKGHKLVAPLNELDQRACMVHGRPLELYSVSEGKLICSLCVQGGTNVVSVEEERDRRQAELDTVISELNQKIQKREEKVQELDNSATNCLALIDQETKEIKKVFNAIKKAVQKAEDEVLSPLEDRRRQVEQEAEKLKKDLQRKISTLGETISDLQILRDEEDPVFFLQSYPSVTMVDNGSDGTSVFLDTDLSFGTIRSMAVTMMADIEEEFEKLSRIETARIKKFGVDVTLDPETANAQLLISDDLREVRSSMETRDSSDSPKSFDLFGSILGQNWLTSDRAFWVVEVGNKQGWDIGVAREEANRKGAISLKPSQGYWAIVHYNSDNYAALEDPPTLLSLSNKPRKVGVFVDFNEALVSFYDMEAETHIYSFTDCAFGEVIRPYFSPHLNQDDPLVICPVNPSE</sequence>
<dbReference type="Proteomes" id="UP000829447">
    <property type="component" value="Linkage Group LG28"/>
</dbReference>
<accession>A0ACC5XVF0</accession>
<name>A0ACC5XVF0_PANGG</name>
<reference evidence="1 2" key="1">
    <citation type="journal article" date="2022" name="bioRxiv">
        <title>An ancient truncated duplication of the anti-Mullerian hormone receptor type 2 gene is a potential conserved master sex determinant in the Pangasiidae catfish family.</title>
        <authorList>
            <person name="Wen M."/>
            <person name="Pan Q."/>
            <person name="Jouanno E."/>
            <person name="Montfort J."/>
            <person name="Zahm M."/>
            <person name="Cabau C."/>
            <person name="Klopp C."/>
            <person name="Iampietro C."/>
            <person name="Roques C."/>
            <person name="Bouchez O."/>
            <person name="Castinel A."/>
            <person name="Donnadieu C."/>
            <person name="Parrinello H."/>
            <person name="Poncet C."/>
            <person name="Belmonte E."/>
            <person name="Gautier V."/>
            <person name="Avarre J.-C."/>
            <person name="Dugue R."/>
            <person name="Gustiano R."/>
            <person name="Ha T.T.T."/>
            <person name="Campet M."/>
            <person name="Sriphairoj K."/>
            <person name="Ribolli J."/>
            <person name="de Almeida F.L."/>
            <person name="Desvignes T."/>
            <person name="Postlethwait J.H."/>
            <person name="Bucao C.F."/>
            <person name="Robinson-Rechavi M."/>
            <person name="Bobe J."/>
            <person name="Herpin A."/>
            <person name="Guiguen Y."/>
        </authorList>
    </citation>
    <scope>NUCLEOTIDE SEQUENCE [LARGE SCALE GENOMIC DNA]</scope>
    <source>
        <strain evidence="1">YG-Dec2019</strain>
    </source>
</reference>
<organism evidence="1 2">
    <name type="scientific">Pangasianodon gigas</name>
    <name type="common">Mekong giant catfish</name>
    <name type="synonym">Pangasius gigas</name>
    <dbReference type="NCBI Taxonomy" id="30993"/>
    <lineage>
        <taxon>Eukaryota</taxon>
        <taxon>Metazoa</taxon>
        <taxon>Chordata</taxon>
        <taxon>Craniata</taxon>
        <taxon>Vertebrata</taxon>
        <taxon>Euteleostomi</taxon>
        <taxon>Actinopterygii</taxon>
        <taxon>Neopterygii</taxon>
        <taxon>Teleostei</taxon>
        <taxon>Ostariophysi</taxon>
        <taxon>Siluriformes</taxon>
        <taxon>Pangasiidae</taxon>
        <taxon>Pangasianodon</taxon>
    </lineage>
</organism>